<dbReference type="Proteomes" id="UP000001312">
    <property type="component" value="Unassembled WGS sequence"/>
</dbReference>
<name>A7EHK6_SCLS1</name>
<gene>
    <name evidence="1" type="ORF">SS1G_04798</name>
</gene>
<dbReference type="RefSeq" id="XP_001594990.1">
    <property type="nucleotide sequence ID" value="XM_001594940.1"/>
</dbReference>
<accession>A7EHK6</accession>
<keyword evidence="2" id="KW-1185">Reference proteome</keyword>
<dbReference type="AlphaFoldDB" id="A7EHK6"/>
<dbReference type="GeneID" id="5491052"/>
<organism evidence="1 2">
    <name type="scientific">Sclerotinia sclerotiorum (strain ATCC 18683 / 1980 / Ss-1)</name>
    <name type="common">White mold</name>
    <name type="synonym">Whetzelinia sclerotiorum</name>
    <dbReference type="NCBI Taxonomy" id="665079"/>
    <lineage>
        <taxon>Eukaryota</taxon>
        <taxon>Fungi</taxon>
        <taxon>Dikarya</taxon>
        <taxon>Ascomycota</taxon>
        <taxon>Pezizomycotina</taxon>
        <taxon>Leotiomycetes</taxon>
        <taxon>Helotiales</taxon>
        <taxon>Sclerotiniaceae</taxon>
        <taxon>Sclerotinia</taxon>
    </lineage>
</organism>
<reference evidence="2" key="1">
    <citation type="journal article" date="2011" name="PLoS Genet.">
        <title>Genomic analysis of the necrotrophic fungal pathogens Sclerotinia sclerotiorum and Botrytis cinerea.</title>
        <authorList>
            <person name="Amselem J."/>
            <person name="Cuomo C.A."/>
            <person name="van Kan J.A."/>
            <person name="Viaud M."/>
            <person name="Benito E.P."/>
            <person name="Couloux A."/>
            <person name="Coutinho P.M."/>
            <person name="de Vries R.P."/>
            <person name="Dyer P.S."/>
            <person name="Fillinger S."/>
            <person name="Fournier E."/>
            <person name="Gout L."/>
            <person name="Hahn M."/>
            <person name="Kohn L."/>
            <person name="Lapalu N."/>
            <person name="Plummer K.M."/>
            <person name="Pradier J.M."/>
            <person name="Quevillon E."/>
            <person name="Sharon A."/>
            <person name="Simon A."/>
            <person name="ten Have A."/>
            <person name="Tudzynski B."/>
            <person name="Tudzynski P."/>
            <person name="Wincker P."/>
            <person name="Andrew M."/>
            <person name="Anthouard V."/>
            <person name="Beever R.E."/>
            <person name="Beffa R."/>
            <person name="Benoit I."/>
            <person name="Bouzid O."/>
            <person name="Brault B."/>
            <person name="Chen Z."/>
            <person name="Choquer M."/>
            <person name="Collemare J."/>
            <person name="Cotton P."/>
            <person name="Danchin E.G."/>
            <person name="Da Silva C."/>
            <person name="Gautier A."/>
            <person name="Giraud C."/>
            <person name="Giraud T."/>
            <person name="Gonzalez C."/>
            <person name="Grossetete S."/>
            <person name="Guldener U."/>
            <person name="Henrissat B."/>
            <person name="Howlett B.J."/>
            <person name="Kodira C."/>
            <person name="Kretschmer M."/>
            <person name="Lappartient A."/>
            <person name="Leroch M."/>
            <person name="Levis C."/>
            <person name="Mauceli E."/>
            <person name="Neuveglise C."/>
            <person name="Oeser B."/>
            <person name="Pearson M."/>
            <person name="Poulain J."/>
            <person name="Poussereau N."/>
            <person name="Quesneville H."/>
            <person name="Rascle C."/>
            <person name="Schumacher J."/>
            <person name="Segurens B."/>
            <person name="Sexton A."/>
            <person name="Silva E."/>
            <person name="Sirven C."/>
            <person name="Soanes D.M."/>
            <person name="Talbot N.J."/>
            <person name="Templeton M."/>
            <person name="Yandava C."/>
            <person name="Yarden O."/>
            <person name="Zeng Q."/>
            <person name="Rollins J.A."/>
            <person name="Lebrun M.H."/>
            <person name="Dickman M."/>
        </authorList>
    </citation>
    <scope>NUCLEOTIDE SEQUENCE [LARGE SCALE GENOMIC DNA]</scope>
    <source>
        <strain evidence="2">ATCC 18683 / 1980 / Ss-1</strain>
    </source>
</reference>
<proteinExistence type="predicted"/>
<dbReference type="InParanoid" id="A7EHK6"/>
<sequence>MDGCIDQPRRRSRMRKFMQRGRESWGVHILFYGVAEGMLEDGESTLNCMSAE</sequence>
<dbReference type="HOGENOM" id="CLU_3088678_0_0_1"/>
<evidence type="ECO:0000313" key="1">
    <source>
        <dbReference type="EMBL" id="EDO02322.1"/>
    </source>
</evidence>
<protein>
    <submittedName>
        <fullName evidence="1">Uncharacterized protein</fullName>
    </submittedName>
</protein>
<evidence type="ECO:0000313" key="2">
    <source>
        <dbReference type="Proteomes" id="UP000001312"/>
    </source>
</evidence>
<dbReference type="EMBL" id="CH476625">
    <property type="protein sequence ID" value="EDO02322.1"/>
    <property type="molecule type" value="Genomic_DNA"/>
</dbReference>
<dbReference type="KEGG" id="ssl:SS1G_04798"/>